<evidence type="ECO:0000313" key="2">
    <source>
        <dbReference type="EMBL" id="KAF5372258.1"/>
    </source>
</evidence>
<feature type="region of interest" description="Disordered" evidence="1">
    <location>
        <begin position="201"/>
        <end position="223"/>
    </location>
</feature>
<feature type="region of interest" description="Disordered" evidence="1">
    <location>
        <begin position="295"/>
        <end position="332"/>
    </location>
</feature>
<organism evidence="2 3">
    <name type="scientific">Collybiopsis confluens</name>
    <dbReference type="NCBI Taxonomy" id="2823264"/>
    <lineage>
        <taxon>Eukaryota</taxon>
        <taxon>Fungi</taxon>
        <taxon>Dikarya</taxon>
        <taxon>Basidiomycota</taxon>
        <taxon>Agaricomycotina</taxon>
        <taxon>Agaricomycetes</taxon>
        <taxon>Agaricomycetidae</taxon>
        <taxon>Agaricales</taxon>
        <taxon>Marasmiineae</taxon>
        <taxon>Omphalotaceae</taxon>
        <taxon>Collybiopsis</taxon>
    </lineage>
</organism>
<feature type="region of interest" description="Disordered" evidence="1">
    <location>
        <begin position="19"/>
        <end position="46"/>
    </location>
</feature>
<reference evidence="2 3" key="1">
    <citation type="journal article" date="2020" name="ISME J.">
        <title>Uncovering the hidden diversity of litter-decomposition mechanisms in mushroom-forming fungi.</title>
        <authorList>
            <person name="Floudas D."/>
            <person name="Bentzer J."/>
            <person name="Ahren D."/>
            <person name="Johansson T."/>
            <person name="Persson P."/>
            <person name="Tunlid A."/>
        </authorList>
    </citation>
    <scope>NUCLEOTIDE SEQUENCE [LARGE SCALE GENOMIC DNA]</scope>
    <source>
        <strain evidence="2 3">CBS 406.79</strain>
    </source>
</reference>
<comment type="caution">
    <text evidence="2">The sequence shown here is derived from an EMBL/GenBank/DDBJ whole genome shotgun (WGS) entry which is preliminary data.</text>
</comment>
<feature type="compositionally biased region" description="Low complexity" evidence="1">
    <location>
        <begin position="118"/>
        <end position="131"/>
    </location>
</feature>
<gene>
    <name evidence="2" type="ORF">D9757_009621</name>
</gene>
<feature type="region of interest" description="Disordered" evidence="1">
    <location>
        <begin position="113"/>
        <end position="141"/>
    </location>
</feature>
<protein>
    <submittedName>
        <fullName evidence="2">Uncharacterized protein</fullName>
    </submittedName>
</protein>
<sequence>MDYDTPFCPVCDKQVAPKRTTQLITESRPLNGSPGSARSRNAQNRPVTKTRTIIEQGPFPLYCSDECKMADMLNPTRDSYAPPTYHIFHSTKSEPIEPSSFSDIESDSLCSMSTTDVSYTSPTSESPDSTPFKYQPKQRSKSFLVGRESRMSGARLAPASLPSTSSALADAYEGRSTSDASYLEAFYGSFTRRCESRVSMFSGPSSPTGCSPPSGSALSTSPRRERPLLAHGAEGKLLVPDFVRRPTSSRRESSSSIVSMASIASAPGAMTTRNRTGSMASIASSRASMASPLARYGSDFGDDERYDLSEEDEDEYANEDSNASGLGGLGFTAPPSRPLLGEMRAWSFDGAARSAFSTIREPRKERRTIKKEKRQSYNPDGKKLFLFPTD</sequence>
<accession>A0A8H5GW49</accession>
<dbReference type="OrthoDB" id="3365472at2759"/>
<evidence type="ECO:0000313" key="3">
    <source>
        <dbReference type="Proteomes" id="UP000518752"/>
    </source>
</evidence>
<name>A0A8H5GW49_9AGAR</name>
<dbReference type="Proteomes" id="UP000518752">
    <property type="component" value="Unassembled WGS sequence"/>
</dbReference>
<dbReference type="AlphaFoldDB" id="A0A8H5GW49"/>
<proteinExistence type="predicted"/>
<feature type="region of interest" description="Disordered" evidence="1">
    <location>
        <begin position="358"/>
        <end position="382"/>
    </location>
</feature>
<evidence type="ECO:0000256" key="1">
    <source>
        <dbReference type="SAM" id="MobiDB-lite"/>
    </source>
</evidence>
<keyword evidence="3" id="KW-1185">Reference proteome</keyword>
<feature type="compositionally biased region" description="Low complexity" evidence="1">
    <location>
        <begin position="202"/>
        <end position="216"/>
    </location>
</feature>
<dbReference type="EMBL" id="JAACJN010000112">
    <property type="protein sequence ID" value="KAF5372258.1"/>
    <property type="molecule type" value="Genomic_DNA"/>
</dbReference>
<feature type="compositionally biased region" description="Acidic residues" evidence="1">
    <location>
        <begin position="300"/>
        <end position="318"/>
    </location>
</feature>